<reference evidence="3 4" key="1">
    <citation type="submission" date="2020-11" db="EMBL/GenBank/DDBJ databases">
        <title>Actinomyces sp. ZJ750.</title>
        <authorList>
            <person name="Zhou J."/>
        </authorList>
    </citation>
    <scope>NUCLEOTIDE SEQUENCE [LARGE SCALE GENOMIC DNA]</scope>
    <source>
        <strain evidence="3 4">ZJ750</strain>
    </source>
</reference>
<dbReference type="CDD" id="cd11614">
    <property type="entry name" value="SAF_CpaB_FlgA_like"/>
    <property type="match status" value="1"/>
</dbReference>
<dbReference type="AlphaFoldDB" id="A0A7T0PX97"/>
<proteinExistence type="predicted"/>
<feature type="domain" description="SAF" evidence="2">
    <location>
        <begin position="59"/>
        <end position="120"/>
    </location>
</feature>
<dbReference type="Proteomes" id="UP000594637">
    <property type="component" value="Chromosome"/>
</dbReference>
<gene>
    <name evidence="3" type="ORF">ID810_01220</name>
</gene>
<dbReference type="SMART" id="SM00858">
    <property type="entry name" value="SAF"/>
    <property type="match status" value="1"/>
</dbReference>
<keyword evidence="3" id="KW-0969">Cilium</keyword>
<dbReference type="EMBL" id="CP063989">
    <property type="protein sequence ID" value="QPL05645.1"/>
    <property type="molecule type" value="Genomic_DNA"/>
</dbReference>
<organism evidence="3 4">
    <name type="scientific">Actinomyces respiraculi</name>
    <dbReference type="NCBI Taxonomy" id="2744574"/>
    <lineage>
        <taxon>Bacteria</taxon>
        <taxon>Bacillati</taxon>
        <taxon>Actinomycetota</taxon>
        <taxon>Actinomycetes</taxon>
        <taxon>Actinomycetales</taxon>
        <taxon>Actinomycetaceae</taxon>
        <taxon>Actinomyces</taxon>
    </lineage>
</organism>
<dbReference type="RefSeq" id="WP_166857157.1">
    <property type="nucleotide sequence ID" value="NZ_CP063989.1"/>
</dbReference>
<keyword evidence="3" id="KW-0282">Flagellum</keyword>
<evidence type="ECO:0000313" key="3">
    <source>
        <dbReference type="EMBL" id="QPL05645.1"/>
    </source>
</evidence>
<evidence type="ECO:0000259" key="2">
    <source>
        <dbReference type="SMART" id="SM00858"/>
    </source>
</evidence>
<dbReference type="KEGG" id="arep:ID810_01220"/>
<accession>A0A7T0PX97</accession>
<dbReference type="Gene3D" id="3.90.1210.10">
    <property type="entry name" value="Antifreeze-like/N-acetylneuraminic acid synthase C-terminal domain"/>
    <property type="match status" value="1"/>
</dbReference>
<keyword evidence="4" id="KW-1185">Reference proteome</keyword>
<sequence>MPHRRSPSAPSRAPGPGRRRPPRPSLLLWRSRHLVVGLCLGAVLALALSIMRPAGPQTTSVLVLARPVSAGAILNESDVEWREVPQAALPRAGLADESVIGCRAAVALEEGTVLATTMTSAALAVGLSPAERLVQVPVDIGAELAQVGSVVDVVAADPSGSGESVVVAAGARVVLAHTEERTNHWDSGTQTTLVSLAVPASAATVVVGAATQGTLGIVLSP</sequence>
<dbReference type="Pfam" id="PF08666">
    <property type="entry name" value="SAF"/>
    <property type="match status" value="1"/>
</dbReference>
<keyword evidence="3" id="KW-0966">Cell projection</keyword>
<feature type="region of interest" description="Disordered" evidence="1">
    <location>
        <begin position="1"/>
        <end position="23"/>
    </location>
</feature>
<dbReference type="InterPro" id="IPR013974">
    <property type="entry name" value="SAF"/>
</dbReference>
<protein>
    <submittedName>
        <fullName evidence="3">Flagella basal body P-ring formation protein FlgA</fullName>
    </submittedName>
</protein>
<evidence type="ECO:0000313" key="4">
    <source>
        <dbReference type="Proteomes" id="UP000594637"/>
    </source>
</evidence>
<evidence type="ECO:0000256" key="1">
    <source>
        <dbReference type="SAM" id="MobiDB-lite"/>
    </source>
</evidence>
<name>A0A7T0PX97_9ACTO</name>
<feature type="compositionally biased region" description="Low complexity" evidence="1">
    <location>
        <begin position="7"/>
        <end position="16"/>
    </location>
</feature>